<dbReference type="AlphaFoldDB" id="A0AAW1FBY2"/>
<keyword evidence="2" id="KW-1185">Reference proteome</keyword>
<organism evidence="1 2">
    <name type="scientific">Zoarces viviparus</name>
    <name type="common">Viviparous eelpout</name>
    <name type="synonym">Blennius viviparus</name>
    <dbReference type="NCBI Taxonomy" id="48416"/>
    <lineage>
        <taxon>Eukaryota</taxon>
        <taxon>Metazoa</taxon>
        <taxon>Chordata</taxon>
        <taxon>Craniata</taxon>
        <taxon>Vertebrata</taxon>
        <taxon>Euteleostomi</taxon>
        <taxon>Actinopterygii</taxon>
        <taxon>Neopterygii</taxon>
        <taxon>Teleostei</taxon>
        <taxon>Neoteleostei</taxon>
        <taxon>Acanthomorphata</taxon>
        <taxon>Eupercaria</taxon>
        <taxon>Perciformes</taxon>
        <taxon>Cottioidei</taxon>
        <taxon>Zoarcales</taxon>
        <taxon>Zoarcidae</taxon>
        <taxon>Zoarcinae</taxon>
        <taxon>Zoarces</taxon>
    </lineage>
</organism>
<reference evidence="1 2" key="1">
    <citation type="journal article" date="2024" name="Genome Biol. Evol.">
        <title>Chromosome-level genome assembly of the viviparous eelpout Zoarces viviparus.</title>
        <authorList>
            <person name="Fuhrmann N."/>
            <person name="Brasseur M.V."/>
            <person name="Bakowski C.E."/>
            <person name="Podsiadlowski L."/>
            <person name="Prost S."/>
            <person name="Krehenwinkel H."/>
            <person name="Mayer C."/>
        </authorList>
    </citation>
    <scope>NUCLEOTIDE SEQUENCE [LARGE SCALE GENOMIC DNA]</scope>
    <source>
        <strain evidence="1">NO-MEL_2022_Ind0_liver</strain>
    </source>
</reference>
<name>A0AAW1FBY2_ZOAVI</name>
<comment type="caution">
    <text evidence="1">The sequence shown here is derived from an EMBL/GenBank/DDBJ whole genome shotgun (WGS) entry which is preliminary data.</text>
</comment>
<gene>
    <name evidence="1" type="ORF">VZT92_009561</name>
</gene>
<evidence type="ECO:0000313" key="2">
    <source>
        <dbReference type="Proteomes" id="UP001488805"/>
    </source>
</evidence>
<proteinExistence type="predicted"/>
<dbReference type="EMBL" id="JBCEZU010000078">
    <property type="protein sequence ID" value="KAK9532162.1"/>
    <property type="molecule type" value="Genomic_DNA"/>
</dbReference>
<evidence type="ECO:0000313" key="1">
    <source>
        <dbReference type="EMBL" id="KAK9532162.1"/>
    </source>
</evidence>
<dbReference type="Proteomes" id="UP001488805">
    <property type="component" value="Unassembled WGS sequence"/>
</dbReference>
<accession>A0AAW1FBY2</accession>
<sequence>MKRSEWEHETFTQSSVTDRRNRFNVSKRGVEAAEYVFCLQLNSKLRSFMKLSSFRPEVFSRVRVEQC</sequence>
<protein>
    <submittedName>
        <fullName evidence="1">Uncharacterized protein</fullName>
    </submittedName>
</protein>